<gene>
    <name evidence="2" type="primary">LOC141375123</name>
</gene>
<accession>A0AC58G0T1</accession>
<reference evidence="2" key="1">
    <citation type="submission" date="2025-08" db="UniProtKB">
        <authorList>
            <consortium name="RefSeq"/>
        </authorList>
    </citation>
    <scope>IDENTIFICATION</scope>
    <source>
        <strain evidence="2">Tuebingen</strain>
        <tissue evidence="2">Fibroblasts and whole tissue</tissue>
    </source>
</reference>
<dbReference type="RefSeq" id="XP_073763360.1">
    <property type="nucleotide sequence ID" value="XM_073907259.1"/>
</dbReference>
<evidence type="ECO:0000313" key="2">
    <source>
        <dbReference type="RefSeq" id="XP_073763360.1"/>
    </source>
</evidence>
<sequence>MLMWLRMAPALHLIFLLIIHMVSSADWAVSYRSLTACALKNSSVIMSCYYKYPTQHQIMKVFWTKYPERNGDEYPDLSEDPEYSLRLQYLGDKQHNCTLRLSHVTERDEREYYCRITTNVTEGRWIGVPGVVLSVTDLQLESPERVTEGDSVRLTCNSSCKLTDTPTFIWYRNSHTLTVGNIENQLILKSVRREDAGRYRCAVHGHTLTSPEVYLNVMYAPKKTFISVSPCCAIMAGDSVTLSCSSDSNPPALNLSFFKGETSVGSGRIFNISKISSDDSGEYKCRATNEHGEKYSDPVTLDVQFRFILWSPEFGVGFAVGVFLGGGSAALFAVIYICLSRRKSRRSAVKESVISDTYAGLDLQSATSNLYDTLTSVHHRPAENSCSTLDPQSSSEHHNPPEAAVRGGARNHQS</sequence>
<proteinExistence type="predicted"/>
<dbReference type="Proteomes" id="UP000000437">
    <property type="component" value="Chromosome 1"/>
</dbReference>
<organism evidence="1 2">
    <name type="scientific">Danio rerio</name>
    <name type="common">Zebrafish</name>
    <name type="synonym">Brachydanio rerio</name>
    <dbReference type="NCBI Taxonomy" id="7955"/>
    <lineage>
        <taxon>Eukaryota</taxon>
        <taxon>Metazoa</taxon>
        <taxon>Chordata</taxon>
        <taxon>Craniata</taxon>
        <taxon>Vertebrata</taxon>
        <taxon>Euteleostomi</taxon>
        <taxon>Actinopterygii</taxon>
        <taxon>Neopterygii</taxon>
        <taxon>Teleostei</taxon>
        <taxon>Ostariophysi</taxon>
        <taxon>Cypriniformes</taxon>
        <taxon>Danionidae</taxon>
        <taxon>Danioninae</taxon>
        <taxon>Danio</taxon>
    </lineage>
</organism>
<name>A0AC58G0T1_DANRE</name>
<protein>
    <submittedName>
        <fullName evidence="2">B-cell receptor CD22-like isoform X1</fullName>
    </submittedName>
</protein>
<evidence type="ECO:0000313" key="1">
    <source>
        <dbReference type="Proteomes" id="UP000000437"/>
    </source>
</evidence>
<keyword evidence="1" id="KW-1185">Reference proteome</keyword>